<reference evidence="1" key="2">
    <citation type="journal article" date="2021" name="PeerJ">
        <title>Extensive microbial diversity within the chicken gut microbiome revealed by metagenomics and culture.</title>
        <authorList>
            <person name="Gilroy R."/>
            <person name="Ravi A."/>
            <person name="Getino M."/>
            <person name="Pursley I."/>
            <person name="Horton D.L."/>
            <person name="Alikhan N.F."/>
            <person name="Baker D."/>
            <person name="Gharbi K."/>
            <person name="Hall N."/>
            <person name="Watson M."/>
            <person name="Adriaenssens E.M."/>
            <person name="Foster-Nyarko E."/>
            <person name="Jarju S."/>
            <person name="Secka A."/>
            <person name="Antonio M."/>
            <person name="Oren A."/>
            <person name="Chaudhuri R.R."/>
            <person name="La Ragione R."/>
            <person name="Hildebrand F."/>
            <person name="Pallen M.J."/>
        </authorList>
    </citation>
    <scope>NUCLEOTIDE SEQUENCE</scope>
    <source>
        <strain evidence="1">14700</strain>
    </source>
</reference>
<name>A0A9D9NDA4_9SPIO</name>
<accession>A0A9D9NDA4</accession>
<dbReference type="AlphaFoldDB" id="A0A9D9NDA4"/>
<reference evidence="1" key="1">
    <citation type="submission" date="2020-10" db="EMBL/GenBank/DDBJ databases">
        <authorList>
            <person name="Gilroy R."/>
        </authorList>
    </citation>
    <scope>NUCLEOTIDE SEQUENCE</scope>
    <source>
        <strain evidence="1">14700</strain>
    </source>
</reference>
<sequence length="129" mass="14576">MELRKLVSRDIFPMCGILKKIGIKELKGAINGANIIELASENRKVNPETITLDIILDIAGIIIANLPQCEKELYAFLESIIVVDDETARKNLRKDLENMPIDEFAQLIIDVISKDEFKDFFKVALKSSK</sequence>
<comment type="caution">
    <text evidence="1">The sequence shown here is derived from an EMBL/GenBank/DDBJ whole genome shotgun (WGS) entry which is preliminary data.</text>
</comment>
<organism evidence="1 2">
    <name type="scientific">Candidatus Ornithospirochaeta stercoravium</name>
    <dbReference type="NCBI Taxonomy" id="2840897"/>
    <lineage>
        <taxon>Bacteria</taxon>
        <taxon>Pseudomonadati</taxon>
        <taxon>Spirochaetota</taxon>
        <taxon>Spirochaetia</taxon>
        <taxon>Spirochaetales</taxon>
        <taxon>Spirochaetaceae</taxon>
        <taxon>Spirochaetaceae incertae sedis</taxon>
        <taxon>Candidatus Ornithospirochaeta</taxon>
    </lineage>
</organism>
<proteinExistence type="predicted"/>
<dbReference type="Proteomes" id="UP000810292">
    <property type="component" value="Unassembled WGS sequence"/>
</dbReference>
<dbReference type="EMBL" id="JADIMF010000083">
    <property type="protein sequence ID" value="MBO8469188.1"/>
    <property type="molecule type" value="Genomic_DNA"/>
</dbReference>
<gene>
    <name evidence="1" type="ORF">IAA72_05335</name>
</gene>
<evidence type="ECO:0000313" key="1">
    <source>
        <dbReference type="EMBL" id="MBO8469188.1"/>
    </source>
</evidence>
<evidence type="ECO:0000313" key="2">
    <source>
        <dbReference type="Proteomes" id="UP000810292"/>
    </source>
</evidence>
<protein>
    <submittedName>
        <fullName evidence="1">Uncharacterized protein</fullName>
    </submittedName>
</protein>